<comment type="caution">
    <text evidence="1">The sequence shown here is derived from an EMBL/GenBank/DDBJ whole genome shotgun (WGS) entry which is preliminary data.</text>
</comment>
<name>A0ACC0XG10_9ROSI</name>
<organism evidence="1 2">
    <name type="scientific">Pistacia integerrima</name>
    <dbReference type="NCBI Taxonomy" id="434235"/>
    <lineage>
        <taxon>Eukaryota</taxon>
        <taxon>Viridiplantae</taxon>
        <taxon>Streptophyta</taxon>
        <taxon>Embryophyta</taxon>
        <taxon>Tracheophyta</taxon>
        <taxon>Spermatophyta</taxon>
        <taxon>Magnoliopsida</taxon>
        <taxon>eudicotyledons</taxon>
        <taxon>Gunneridae</taxon>
        <taxon>Pentapetalae</taxon>
        <taxon>rosids</taxon>
        <taxon>malvids</taxon>
        <taxon>Sapindales</taxon>
        <taxon>Anacardiaceae</taxon>
        <taxon>Pistacia</taxon>
    </lineage>
</organism>
<reference evidence="2" key="1">
    <citation type="journal article" date="2023" name="G3 (Bethesda)">
        <title>Genome assembly and association tests identify interacting loci associated with vigor, precocity, and sex in interspecific pistachio rootstocks.</title>
        <authorList>
            <person name="Palmer W."/>
            <person name="Jacygrad E."/>
            <person name="Sagayaradj S."/>
            <person name="Cavanaugh K."/>
            <person name="Han R."/>
            <person name="Bertier L."/>
            <person name="Beede B."/>
            <person name="Kafkas S."/>
            <person name="Golino D."/>
            <person name="Preece J."/>
            <person name="Michelmore R."/>
        </authorList>
    </citation>
    <scope>NUCLEOTIDE SEQUENCE [LARGE SCALE GENOMIC DNA]</scope>
</reference>
<evidence type="ECO:0000313" key="1">
    <source>
        <dbReference type="EMBL" id="KAJ0014976.1"/>
    </source>
</evidence>
<proteinExistence type="predicted"/>
<evidence type="ECO:0000313" key="2">
    <source>
        <dbReference type="Proteomes" id="UP001163603"/>
    </source>
</evidence>
<accession>A0ACC0XG10</accession>
<sequence>MPIRRLSHCIINVTAALLGGSISGFITAQYRNSTADTGGFVFKYCNIVGTGTSYLGRALTKYSRVIIYKTAFSDIIVPEGWNSWSFHGQEAAGVICKDGKDTLYVGNFKSQFTTVQSAIDAIPENNDQWIKIKISPGFYTEQVSIPANKPCVVLEGNSSRTTKITYNAHQRTDTSATFSSFAENIVAKGITFENSYNIAEGLNLRQKQVDVGAAKSWDSPALAQALAARIYGDKSAFFDCGFKGVQDTLWDVQGRHFFSRCYIEGAVDFIFGNGQSVYERCVVNYTGGLIFPGESVAGYITAQARESSNETTGFIFRRGIVTGSGQAYLGRAYRPYSRVLFFNTWFSPIVTSPGWDAWNFRGQESNLVYGEIGCEGPGSDTSKRVSWEKKFGPRDQQSVNQQFSTSLFINQDGWLTNLPQ</sequence>
<protein>
    <submittedName>
        <fullName evidence="1">Uncharacterized protein</fullName>
    </submittedName>
</protein>
<dbReference type="Proteomes" id="UP001163603">
    <property type="component" value="Chromosome 13"/>
</dbReference>
<keyword evidence="2" id="KW-1185">Reference proteome</keyword>
<gene>
    <name evidence="1" type="ORF">Pint_19576</name>
</gene>
<dbReference type="EMBL" id="CM047748">
    <property type="protein sequence ID" value="KAJ0014976.1"/>
    <property type="molecule type" value="Genomic_DNA"/>
</dbReference>